<sequence>MRLINSFLLLTGLGLATACLPSHAFAGDSQSYKVEINKTEILRLPGAAASIIIGNPSIADVTVQASDLLFVVGRGYGETNLIILDGNGNTMMDADVQVVNSLPAHGVRLYKGTSRQTYSCIPYCGPSPVLGDAPEFIGTNTAESEELTAFTAFNSSRSSTSSTSSAPQEGSEQYSREVAGAPAATQSRMPN</sequence>
<dbReference type="Proteomes" id="UP000600865">
    <property type="component" value="Unassembled WGS sequence"/>
</dbReference>
<dbReference type="EMBL" id="BMYV01000001">
    <property type="protein sequence ID" value="GGX65257.1"/>
    <property type="molecule type" value="Genomic_DNA"/>
</dbReference>
<feature type="chain" id="PRO_5036782035" description="Pilus formation protein N-terminal domain-containing protein" evidence="2">
    <location>
        <begin position="27"/>
        <end position="191"/>
    </location>
</feature>
<evidence type="ECO:0000259" key="3">
    <source>
        <dbReference type="Pfam" id="PF13629"/>
    </source>
</evidence>
<evidence type="ECO:0000313" key="4">
    <source>
        <dbReference type="EMBL" id="GGX65257.1"/>
    </source>
</evidence>
<feature type="region of interest" description="Disordered" evidence="1">
    <location>
        <begin position="152"/>
        <end position="191"/>
    </location>
</feature>
<keyword evidence="2" id="KW-0732">Signal</keyword>
<name>A0A918NG88_9PROT</name>
<dbReference type="InterPro" id="IPR032789">
    <property type="entry name" value="T2SS-T3SS_pil_N"/>
</dbReference>
<evidence type="ECO:0000313" key="5">
    <source>
        <dbReference type="Proteomes" id="UP000600865"/>
    </source>
</evidence>
<reference evidence="4 5" key="1">
    <citation type="journal article" date="2014" name="Int. J. Syst. Evol. Microbiol.">
        <title>Complete genome sequence of Corynebacterium casei LMG S-19264T (=DSM 44701T), isolated from a smear-ripened cheese.</title>
        <authorList>
            <consortium name="US DOE Joint Genome Institute (JGI-PGF)"/>
            <person name="Walter F."/>
            <person name="Albersmeier A."/>
            <person name="Kalinowski J."/>
            <person name="Ruckert C."/>
        </authorList>
    </citation>
    <scope>NUCLEOTIDE SEQUENCE [LARGE SCALE GENOMIC DNA]</scope>
    <source>
        <strain evidence="4 5">KCTC 23968</strain>
    </source>
</reference>
<dbReference type="Pfam" id="PF13629">
    <property type="entry name" value="T2SS-T3SS_pil_N"/>
    <property type="match status" value="1"/>
</dbReference>
<comment type="caution">
    <text evidence="4">The sequence shown here is derived from an EMBL/GenBank/DDBJ whole genome shotgun (WGS) entry which is preliminary data.</text>
</comment>
<dbReference type="AlphaFoldDB" id="A0A918NG88"/>
<keyword evidence="5" id="KW-1185">Reference proteome</keyword>
<accession>A0A918NG88</accession>
<dbReference type="PROSITE" id="PS51257">
    <property type="entry name" value="PROKAR_LIPOPROTEIN"/>
    <property type="match status" value="1"/>
</dbReference>
<proteinExistence type="predicted"/>
<organism evidence="4 5">
    <name type="scientific">Litorimonas cladophorae</name>
    <dbReference type="NCBI Taxonomy" id="1220491"/>
    <lineage>
        <taxon>Bacteria</taxon>
        <taxon>Pseudomonadati</taxon>
        <taxon>Pseudomonadota</taxon>
        <taxon>Alphaproteobacteria</taxon>
        <taxon>Maricaulales</taxon>
        <taxon>Robiginitomaculaceae</taxon>
    </lineage>
</organism>
<protein>
    <recommendedName>
        <fullName evidence="3">Pilus formation protein N-terminal domain-containing protein</fullName>
    </recommendedName>
</protein>
<feature type="signal peptide" evidence="2">
    <location>
        <begin position="1"/>
        <end position="26"/>
    </location>
</feature>
<evidence type="ECO:0000256" key="1">
    <source>
        <dbReference type="SAM" id="MobiDB-lite"/>
    </source>
</evidence>
<gene>
    <name evidence="4" type="ORF">GCM10011309_14400</name>
</gene>
<dbReference type="RefSeq" id="WP_189583340.1">
    <property type="nucleotide sequence ID" value="NZ_BMYV01000001.1"/>
</dbReference>
<feature type="compositionally biased region" description="Low complexity" evidence="1">
    <location>
        <begin position="155"/>
        <end position="165"/>
    </location>
</feature>
<feature type="domain" description="Pilus formation protein N-terminal" evidence="3">
    <location>
        <begin position="29"/>
        <end position="98"/>
    </location>
</feature>
<evidence type="ECO:0000256" key="2">
    <source>
        <dbReference type="SAM" id="SignalP"/>
    </source>
</evidence>